<evidence type="ECO:0000313" key="3">
    <source>
        <dbReference type="Proteomes" id="UP000228996"/>
    </source>
</evidence>
<proteinExistence type="predicted"/>
<sequence>MKKLLFLIPLILLVFGLGWLGRDLYQKRNLSFDYAQNKNANPYAAFLNEVYSTIQTNYWDKMSDEQLVNLFQLGTEKLTGQPLGGTYKTKQDFEKMLDKDLKNVNQDKKKEFTTQLADLVLSNLKPFNRSRLYTQKQEQSLSNNVNNINPEVNDYQTLGVPKEARSSAIAQAYNEKKPEAQQELVQVEKAYKTLSDAGAKQVYDQSGVEPTMDYRFIGTDFLYIHQTKFSPTTLDELDRITKKYDIPGGPTVLILDLQNNIGGSVDLLPYLLGPFIGPDQYAYQFFHQGEKTDFKTRIG</sequence>
<name>A0A2M6XCB5_9BACT</name>
<dbReference type="EMBL" id="PEYO01000018">
    <property type="protein sequence ID" value="PIU03312.1"/>
    <property type="molecule type" value="Genomic_DNA"/>
</dbReference>
<reference evidence="3" key="1">
    <citation type="submission" date="2017-09" db="EMBL/GenBank/DDBJ databases">
        <title>Depth-based differentiation of microbial function through sediment-hosted aquifers and enrichment of novel symbionts in the deep terrestrial subsurface.</title>
        <authorList>
            <person name="Probst A.J."/>
            <person name="Ladd B."/>
            <person name="Jarett J.K."/>
            <person name="Geller-Mcgrath D.E."/>
            <person name="Sieber C.M.K."/>
            <person name="Emerson J.B."/>
            <person name="Anantharaman K."/>
            <person name="Thomas B.C."/>
            <person name="Malmstrom R."/>
            <person name="Stieglmeier M."/>
            <person name="Klingl A."/>
            <person name="Woyke T."/>
            <person name="Ryan C.M."/>
            <person name="Banfield J.F."/>
        </authorList>
    </citation>
    <scope>NUCLEOTIDE SEQUENCE [LARGE SCALE GENOMIC DNA]</scope>
</reference>
<comment type="caution">
    <text evidence="2">The sequence shown here is derived from an EMBL/GenBank/DDBJ whole genome shotgun (WGS) entry which is preliminary data.</text>
</comment>
<dbReference type="InterPro" id="IPR036869">
    <property type="entry name" value="J_dom_sf"/>
</dbReference>
<evidence type="ECO:0008006" key="4">
    <source>
        <dbReference type="Google" id="ProtNLM"/>
    </source>
</evidence>
<dbReference type="SUPFAM" id="SSF46565">
    <property type="entry name" value="Chaperone J-domain"/>
    <property type="match status" value="1"/>
</dbReference>
<dbReference type="Proteomes" id="UP000228996">
    <property type="component" value="Unassembled WGS sequence"/>
</dbReference>
<dbReference type="InterPro" id="IPR029045">
    <property type="entry name" value="ClpP/crotonase-like_dom_sf"/>
</dbReference>
<keyword evidence="1" id="KW-0175">Coiled coil</keyword>
<evidence type="ECO:0000313" key="2">
    <source>
        <dbReference type="EMBL" id="PIU03312.1"/>
    </source>
</evidence>
<dbReference type="AlphaFoldDB" id="A0A2M6XCB5"/>
<evidence type="ECO:0000256" key="1">
    <source>
        <dbReference type="SAM" id="Coils"/>
    </source>
</evidence>
<dbReference type="SUPFAM" id="SSF52096">
    <property type="entry name" value="ClpP/crotonase"/>
    <property type="match status" value="1"/>
</dbReference>
<organism evidence="2 3">
    <name type="scientific">Candidatus Shapirobacteria bacterium CG08_land_8_20_14_0_20_39_18</name>
    <dbReference type="NCBI Taxonomy" id="1974883"/>
    <lineage>
        <taxon>Bacteria</taxon>
        <taxon>Candidatus Shapironibacteriota</taxon>
    </lineage>
</organism>
<gene>
    <name evidence="2" type="ORF">COT44_03755</name>
</gene>
<dbReference type="Gene3D" id="3.90.226.10">
    <property type="entry name" value="2-enoyl-CoA Hydratase, Chain A, domain 1"/>
    <property type="match status" value="1"/>
</dbReference>
<feature type="coiled-coil region" evidence="1">
    <location>
        <begin position="170"/>
        <end position="197"/>
    </location>
</feature>
<dbReference type="Gene3D" id="1.10.287.110">
    <property type="entry name" value="DnaJ domain"/>
    <property type="match status" value="1"/>
</dbReference>
<protein>
    <recommendedName>
        <fullName evidence="4">J domain-containing protein</fullName>
    </recommendedName>
</protein>
<accession>A0A2M6XCB5</accession>